<keyword evidence="3" id="KW-1185">Reference proteome</keyword>
<evidence type="ECO:0000313" key="2">
    <source>
        <dbReference type="EMBL" id="PON74635.1"/>
    </source>
</evidence>
<accession>A0A2P5DMW1</accession>
<reference evidence="3" key="1">
    <citation type="submission" date="2016-06" db="EMBL/GenBank/DDBJ databases">
        <title>Parallel loss of symbiosis genes in relatives of nitrogen-fixing non-legume Parasponia.</title>
        <authorList>
            <person name="Van Velzen R."/>
            <person name="Holmer R."/>
            <person name="Bu F."/>
            <person name="Rutten L."/>
            <person name="Van Zeijl A."/>
            <person name="Liu W."/>
            <person name="Santuari L."/>
            <person name="Cao Q."/>
            <person name="Sharma T."/>
            <person name="Shen D."/>
            <person name="Roswanjaya Y."/>
            <person name="Wardhani T."/>
            <person name="Kalhor M.S."/>
            <person name="Jansen J."/>
            <person name="Van den Hoogen J."/>
            <person name="Gungor B."/>
            <person name="Hartog M."/>
            <person name="Hontelez J."/>
            <person name="Verver J."/>
            <person name="Yang W.-C."/>
            <person name="Schijlen E."/>
            <person name="Repin R."/>
            <person name="Schilthuizen M."/>
            <person name="Schranz E."/>
            <person name="Heidstra R."/>
            <person name="Miyata K."/>
            <person name="Fedorova E."/>
            <person name="Kohlen W."/>
            <person name="Bisseling T."/>
            <person name="Smit S."/>
            <person name="Geurts R."/>
        </authorList>
    </citation>
    <scope>NUCLEOTIDE SEQUENCE [LARGE SCALE GENOMIC DNA]</scope>
    <source>
        <strain evidence="3">cv. RG33-2</strain>
    </source>
</reference>
<dbReference type="Proteomes" id="UP000237000">
    <property type="component" value="Unassembled WGS sequence"/>
</dbReference>
<dbReference type="OrthoDB" id="10336853at2759"/>
<evidence type="ECO:0000256" key="1">
    <source>
        <dbReference type="SAM" id="MobiDB-lite"/>
    </source>
</evidence>
<dbReference type="EMBL" id="JXTC01000260">
    <property type="protein sequence ID" value="PON74635.1"/>
    <property type="molecule type" value="Genomic_DNA"/>
</dbReference>
<comment type="caution">
    <text evidence="2">The sequence shown here is derived from an EMBL/GenBank/DDBJ whole genome shotgun (WGS) entry which is preliminary data.</text>
</comment>
<dbReference type="AlphaFoldDB" id="A0A2P5DMW1"/>
<evidence type="ECO:0000313" key="3">
    <source>
        <dbReference type="Proteomes" id="UP000237000"/>
    </source>
</evidence>
<feature type="compositionally biased region" description="Low complexity" evidence="1">
    <location>
        <begin position="80"/>
        <end position="90"/>
    </location>
</feature>
<dbReference type="InParanoid" id="A0A2P5DMW1"/>
<feature type="region of interest" description="Disordered" evidence="1">
    <location>
        <begin position="37"/>
        <end position="96"/>
    </location>
</feature>
<sequence length="96" mass="10359">MPSPDKPLCNTLAQIVAPVNHLLPTVDHLETQQALELPTVDQSQPPVDGYQTESHPPPLESTLVDRPNHSVNLPTPENDPPTFSSSRTSSPSPPIP</sequence>
<name>A0A2P5DMW1_TREOI</name>
<proteinExistence type="predicted"/>
<gene>
    <name evidence="2" type="ORF">TorRG33x02_246710</name>
</gene>
<organism evidence="2 3">
    <name type="scientific">Trema orientale</name>
    <name type="common">Charcoal tree</name>
    <name type="synonym">Celtis orientalis</name>
    <dbReference type="NCBI Taxonomy" id="63057"/>
    <lineage>
        <taxon>Eukaryota</taxon>
        <taxon>Viridiplantae</taxon>
        <taxon>Streptophyta</taxon>
        <taxon>Embryophyta</taxon>
        <taxon>Tracheophyta</taxon>
        <taxon>Spermatophyta</taxon>
        <taxon>Magnoliopsida</taxon>
        <taxon>eudicotyledons</taxon>
        <taxon>Gunneridae</taxon>
        <taxon>Pentapetalae</taxon>
        <taxon>rosids</taxon>
        <taxon>fabids</taxon>
        <taxon>Rosales</taxon>
        <taxon>Cannabaceae</taxon>
        <taxon>Trema</taxon>
    </lineage>
</organism>
<protein>
    <submittedName>
        <fullName evidence="2">Uncharacterized protein</fullName>
    </submittedName>
</protein>